<feature type="domain" description="ATPase AAA-type core" evidence="1">
    <location>
        <begin position="49"/>
        <end position="343"/>
    </location>
</feature>
<organism evidence="2 3">
    <name type="scientific">Cupriavidus pampae</name>
    <dbReference type="NCBI Taxonomy" id="659251"/>
    <lineage>
        <taxon>Bacteria</taxon>
        <taxon>Pseudomonadati</taxon>
        <taxon>Pseudomonadota</taxon>
        <taxon>Betaproteobacteria</taxon>
        <taxon>Burkholderiales</taxon>
        <taxon>Burkholderiaceae</taxon>
        <taxon>Cupriavidus</taxon>
    </lineage>
</organism>
<accession>A0ABM8WBQ6</accession>
<evidence type="ECO:0000313" key="2">
    <source>
        <dbReference type="EMBL" id="CAG9164503.1"/>
    </source>
</evidence>
<reference evidence="2 3" key="1">
    <citation type="submission" date="2021-08" db="EMBL/GenBank/DDBJ databases">
        <authorList>
            <person name="Peeters C."/>
        </authorList>
    </citation>
    <scope>NUCLEOTIDE SEQUENCE [LARGE SCALE GENOMIC DNA]</scope>
    <source>
        <strain evidence="2 3">LMG 32289</strain>
    </source>
</reference>
<protein>
    <recommendedName>
        <fullName evidence="1">ATPase AAA-type core domain-containing protein</fullName>
    </recommendedName>
</protein>
<dbReference type="Proteomes" id="UP000706525">
    <property type="component" value="Unassembled WGS sequence"/>
</dbReference>
<dbReference type="Gene3D" id="3.40.50.300">
    <property type="entry name" value="P-loop containing nucleotide triphosphate hydrolases"/>
    <property type="match status" value="1"/>
</dbReference>
<dbReference type="PANTHER" id="PTHR40396:SF1">
    <property type="entry name" value="ATPASE AAA-TYPE CORE DOMAIN-CONTAINING PROTEIN"/>
    <property type="match status" value="1"/>
</dbReference>
<evidence type="ECO:0000259" key="1">
    <source>
        <dbReference type="Pfam" id="PF13304"/>
    </source>
</evidence>
<dbReference type="Pfam" id="PF13304">
    <property type="entry name" value="AAA_21"/>
    <property type="match status" value="1"/>
</dbReference>
<dbReference type="InterPro" id="IPR003959">
    <property type="entry name" value="ATPase_AAA_core"/>
</dbReference>
<dbReference type="SUPFAM" id="SSF52540">
    <property type="entry name" value="P-loop containing nucleoside triphosphate hydrolases"/>
    <property type="match status" value="1"/>
</dbReference>
<dbReference type="PANTHER" id="PTHR40396">
    <property type="entry name" value="ATPASE-LIKE PROTEIN"/>
    <property type="match status" value="1"/>
</dbReference>
<comment type="caution">
    <text evidence="2">The sequence shown here is derived from an EMBL/GenBank/DDBJ whole genome shotgun (WGS) entry which is preliminary data.</text>
</comment>
<dbReference type="EMBL" id="CAJZAG010000001">
    <property type="protein sequence ID" value="CAG9164503.1"/>
    <property type="molecule type" value="Genomic_DNA"/>
</dbReference>
<proteinExistence type="predicted"/>
<evidence type="ECO:0000313" key="3">
    <source>
        <dbReference type="Proteomes" id="UP000706525"/>
    </source>
</evidence>
<dbReference type="InterPro" id="IPR027417">
    <property type="entry name" value="P-loop_NTPase"/>
</dbReference>
<sequence length="405" mass="45346">MLSHLEIENYMSIRDAQIIDLRVAANVDDTPERFAPAWRGAKERIPKVVAFFGPNASGKSTVLRALALLRWFTQHSFQLAPDAVIPAEPSWTAEHSARPTRIAVYFSGPADIAAAIGGNAEVEECRYFYEVQFQSLNQRRVVLAESLFYWPASSTRKVRLFERKQSDVVAGKDFQFSGHGSVLKKILRDNASVVATLAQLEHKPALMLRNAAAQIFSNIFIEKTVIDDSTMVRLYHENPGMLSSVNKDLTRIDLGIRSMSVTLANDGPKALFEHEGLVRPVPLQLESHGTRQFLQIYPLIAVALEQGGVAVIDELDLAIHPLVLPEILRWFYDPERNPHDAQLWISCQSVSLLESLAKEEIYFCEKDKDGATTVYGLSNIQGVRRVDNYYRKYMGGVYGAVPNLG</sequence>
<keyword evidence="3" id="KW-1185">Reference proteome</keyword>
<gene>
    <name evidence="2" type="ORF">LMG32289_00846</name>
</gene>
<name>A0ABM8WBQ6_9BURK</name>